<proteinExistence type="predicted"/>
<reference evidence="2 3" key="1">
    <citation type="submission" date="2024-01" db="EMBL/GenBank/DDBJ databases">
        <authorList>
            <person name="Allen C."/>
            <person name="Tagirdzhanova G."/>
        </authorList>
    </citation>
    <scope>NUCLEOTIDE SEQUENCE [LARGE SCALE GENOMIC DNA]</scope>
    <source>
        <strain evidence="2 3">CBS 119000</strain>
    </source>
</reference>
<name>A0ABP0DP48_9PEZI</name>
<feature type="compositionally biased region" description="Basic residues" evidence="1">
    <location>
        <begin position="577"/>
        <end position="603"/>
    </location>
</feature>
<comment type="caution">
    <text evidence="2">The sequence shown here is derived from an EMBL/GenBank/DDBJ whole genome shotgun (WGS) entry which is preliminary data.</text>
</comment>
<dbReference type="PANTHER" id="PTHR42085">
    <property type="entry name" value="F-BOX DOMAIN-CONTAINING PROTEIN"/>
    <property type="match status" value="1"/>
</dbReference>
<sequence>MAARPRTVKLQIEPAPAKGFFRLPRELRQRVYEFSLIEPPKWEKLHKPDCFLTAQDLHSCERPPFINQTIIDTPLPGCQCARRQCLNVLLVNRQVHREAAPVLWSRNVFCFTRVADFALETGKKLRPEHRLMLRHLVVLLYGCDSLPGQSLRRFPKVMIDKLWETILLCSGLRTLEMSHNVFADRFEYVCRVRKQLPHLQSLRIATLMAYRIWPRQDQSAPGGRITWVRNNGIATNRPPQSSVGHHHDNTEPPPPPPPEFVPFAEVVPPPPPPPPAEHYLVLSPYLPGFCTRSHRDLSRTLWFKASDSIDIDCATESLEAYVEMYRNFRTNFLVHLRHEISKLPEVWARDYQMGSASLRTPWTRPPQPLPRRVIDQLSASDPDSDGGGGTGDPDNRIARHNPIAIRQVCGRLPAHIRDGPYTDPDIVLRDGRHVALQIMGLPISKQMRTWRYQQRMRIAHDAHAEGKLTAREEVEAKAAQERRHIRRLERHRDDVDSQSQLDNRQRRNLNRECEQQLEARAARAAQRAQAEARQEALEAVRQAARRRVQANDGPGLAAIQGGAVDEGSEADSEDHAPRHRITKPKSAARGKKPLVSPRNKRRGLVAAGDPGPPTRQQGRMELYYDIRDGMFADDGDVVFD</sequence>
<feature type="region of interest" description="Disordered" evidence="1">
    <location>
        <begin position="236"/>
        <end position="257"/>
    </location>
</feature>
<accession>A0ABP0DP48</accession>
<dbReference type="Proteomes" id="UP001642502">
    <property type="component" value="Unassembled WGS sequence"/>
</dbReference>
<organism evidence="2 3">
    <name type="scientific">Sporothrix epigloea</name>
    <dbReference type="NCBI Taxonomy" id="1892477"/>
    <lineage>
        <taxon>Eukaryota</taxon>
        <taxon>Fungi</taxon>
        <taxon>Dikarya</taxon>
        <taxon>Ascomycota</taxon>
        <taxon>Pezizomycotina</taxon>
        <taxon>Sordariomycetes</taxon>
        <taxon>Sordariomycetidae</taxon>
        <taxon>Ophiostomatales</taxon>
        <taxon>Ophiostomataceae</taxon>
        <taxon>Sporothrix</taxon>
    </lineage>
</organism>
<feature type="region of interest" description="Disordered" evidence="1">
    <location>
        <begin position="377"/>
        <end position="398"/>
    </location>
</feature>
<evidence type="ECO:0000313" key="3">
    <source>
        <dbReference type="Proteomes" id="UP001642502"/>
    </source>
</evidence>
<keyword evidence="3" id="KW-1185">Reference proteome</keyword>
<feature type="region of interest" description="Disordered" evidence="1">
    <location>
        <begin position="545"/>
        <end position="619"/>
    </location>
</feature>
<gene>
    <name evidence="2" type="ORF">SEPCBS119000_003890</name>
</gene>
<dbReference type="InterPro" id="IPR038883">
    <property type="entry name" value="AN11006-like"/>
</dbReference>
<dbReference type="PANTHER" id="PTHR42085:SF2">
    <property type="entry name" value="F-BOX DOMAIN-CONTAINING PROTEIN"/>
    <property type="match status" value="1"/>
</dbReference>
<feature type="region of interest" description="Disordered" evidence="1">
    <location>
        <begin position="487"/>
        <end position="508"/>
    </location>
</feature>
<evidence type="ECO:0000313" key="2">
    <source>
        <dbReference type="EMBL" id="CAK7270049.1"/>
    </source>
</evidence>
<dbReference type="EMBL" id="CAWUON010000054">
    <property type="protein sequence ID" value="CAK7270049.1"/>
    <property type="molecule type" value="Genomic_DNA"/>
</dbReference>
<evidence type="ECO:0000256" key="1">
    <source>
        <dbReference type="SAM" id="MobiDB-lite"/>
    </source>
</evidence>
<protein>
    <submittedName>
        <fullName evidence="2">Uncharacterized protein</fullName>
    </submittedName>
</protein>